<comment type="caution">
    <text evidence="6">The sequence shown here is derived from an EMBL/GenBank/DDBJ whole genome shotgun (WGS) entry which is preliminary data.</text>
</comment>
<dbReference type="SFLD" id="SFLDG01067">
    <property type="entry name" value="SPASM/twitch_domain_containing"/>
    <property type="match status" value="1"/>
</dbReference>
<dbReference type="SMART" id="SM00729">
    <property type="entry name" value="Elp3"/>
    <property type="match status" value="1"/>
</dbReference>
<dbReference type="Pfam" id="PF13186">
    <property type="entry name" value="SPASM"/>
    <property type="match status" value="1"/>
</dbReference>
<dbReference type="PROSITE" id="PS51918">
    <property type="entry name" value="RADICAL_SAM"/>
    <property type="match status" value="1"/>
</dbReference>
<dbReference type="InterPro" id="IPR023885">
    <property type="entry name" value="4Fe4S-binding_SPASM_dom"/>
</dbReference>
<dbReference type="InterPro" id="IPR050377">
    <property type="entry name" value="Radical_SAM_PqqE_MftC-like"/>
</dbReference>
<evidence type="ECO:0000313" key="7">
    <source>
        <dbReference type="EMBL" id="HHP05792.1"/>
    </source>
</evidence>
<dbReference type="Pfam" id="PF04055">
    <property type="entry name" value="Radical_SAM"/>
    <property type="match status" value="1"/>
</dbReference>
<dbReference type="InterPro" id="IPR041881">
    <property type="entry name" value="PqqD_sf"/>
</dbReference>
<evidence type="ECO:0000256" key="3">
    <source>
        <dbReference type="ARBA" id="ARBA00023004"/>
    </source>
</evidence>
<keyword evidence="2" id="KW-0479">Metal-binding</keyword>
<dbReference type="SUPFAM" id="SSF102114">
    <property type="entry name" value="Radical SAM enzymes"/>
    <property type="match status" value="1"/>
</dbReference>
<dbReference type="GO" id="GO:0003824">
    <property type="term" value="F:catalytic activity"/>
    <property type="evidence" value="ECO:0007669"/>
    <property type="project" value="InterPro"/>
</dbReference>
<dbReference type="Pfam" id="PF05402">
    <property type="entry name" value="PqqD"/>
    <property type="match status" value="1"/>
</dbReference>
<dbReference type="GO" id="GO:0046872">
    <property type="term" value="F:metal ion binding"/>
    <property type="evidence" value="ECO:0007669"/>
    <property type="project" value="UniProtKB-KW"/>
</dbReference>
<dbReference type="Gene3D" id="1.10.10.1150">
    <property type="entry name" value="Coenzyme PQQ synthesis protein D (PqqD)"/>
    <property type="match status" value="1"/>
</dbReference>
<name>A0A7C3SL47_THEPE</name>
<dbReference type="InterPro" id="IPR013785">
    <property type="entry name" value="Aldolase_TIM"/>
</dbReference>
<sequence>MKPLFIPKIIRKENSVINEDYVVATILDYGGGIHYLNETAYRILQLCDGRHSVEEIIEVIDEEYSGSRWSKTIGVYRTIVEGLRRGFIIPRGEGLDVKPRITGSPPERPLLNFLHAPAQILLEITHRCNLKCKHCYLPRRLGKEMTCGELVELARQLAEAGVLQVSVGGGEPLLRFAELVELVRALTSRGVDVILATNGTLFGEEEARELKHAGLRVVQFSLDGVGRVHDAIRGARGCFEKVVEAIGLAKTLGFKVLVKTVVQRENRDQLLELFKLLNKLGVDGWSVNRAVPSGRAYHLLPEIHLSSAEFDEAVKQVRETADNYSGVISVVLESEPGPLGSLGTSSRYALCPAGTTSLHIDPNGDVKPCSYFPPQFVCGNVKKDRLLDVWFESQILNELRGLKRENLWEPCRSCRLACNGRCRGSAAAFFGDPRAPDPLCHVVEKTLSLRGQPP</sequence>
<evidence type="ECO:0000256" key="1">
    <source>
        <dbReference type="ARBA" id="ARBA00022691"/>
    </source>
</evidence>
<organism evidence="6">
    <name type="scientific">Thermofilum pendens</name>
    <dbReference type="NCBI Taxonomy" id="2269"/>
    <lineage>
        <taxon>Archaea</taxon>
        <taxon>Thermoproteota</taxon>
        <taxon>Thermoprotei</taxon>
        <taxon>Thermofilales</taxon>
        <taxon>Thermofilaceae</taxon>
        <taxon>Thermofilum</taxon>
    </lineage>
</organism>
<reference evidence="6" key="1">
    <citation type="journal article" date="2020" name="mSystems">
        <title>Genome- and Community-Level Interaction Insights into Carbon Utilization and Element Cycling Functions of Hydrothermarchaeota in Hydrothermal Sediment.</title>
        <authorList>
            <person name="Zhou Z."/>
            <person name="Liu Y."/>
            <person name="Xu W."/>
            <person name="Pan J."/>
            <person name="Luo Z.H."/>
            <person name="Li M."/>
        </authorList>
    </citation>
    <scope>NUCLEOTIDE SEQUENCE [LARGE SCALE GENOMIC DNA]</scope>
    <source>
        <strain evidence="7">SpSt-1125</strain>
        <strain evidence="6">SpSt-8</strain>
    </source>
</reference>
<dbReference type="PANTHER" id="PTHR11228:SF7">
    <property type="entry name" value="PQQA PEPTIDE CYCLASE"/>
    <property type="match status" value="1"/>
</dbReference>
<dbReference type="CDD" id="cd01335">
    <property type="entry name" value="Radical_SAM"/>
    <property type="match status" value="1"/>
</dbReference>
<keyword evidence="3" id="KW-0408">Iron</keyword>
<dbReference type="EMBL" id="DTIB01000078">
    <property type="protein sequence ID" value="HGB25112.1"/>
    <property type="molecule type" value="Genomic_DNA"/>
</dbReference>
<dbReference type="PANTHER" id="PTHR11228">
    <property type="entry name" value="RADICAL SAM DOMAIN PROTEIN"/>
    <property type="match status" value="1"/>
</dbReference>
<proteinExistence type="predicted"/>
<dbReference type="InterPro" id="IPR006638">
    <property type="entry name" value="Elp3/MiaA/NifB-like_rSAM"/>
</dbReference>
<dbReference type="GO" id="GO:0051536">
    <property type="term" value="F:iron-sulfur cluster binding"/>
    <property type="evidence" value="ECO:0007669"/>
    <property type="project" value="UniProtKB-KW"/>
</dbReference>
<dbReference type="AlphaFoldDB" id="A0A7C3SL47"/>
<keyword evidence="4" id="KW-0411">Iron-sulfur</keyword>
<gene>
    <name evidence="7" type="ORF">ENM88_08650</name>
    <name evidence="6" type="ORF">ENV88_03545</name>
</gene>
<feature type="domain" description="Radical SAM core" evidence="5">
    <location>
        <begin position="114"/>
        <end position="323"/>
    </location>
</feature>
<dbReference type="InterPro" id="IPR058240">
    <property type="entry name" value="rSAM_sf"/>
</dbReference>
<dbReference type="NCBIfam" id="TIGR04085">
    <property type="entry name" value="rSAM_more_4Fe4S"/>
    <property type="match status" value="1"/>
</dbReference>
<dbReference type="InterPro" id="IPR008792">
    <property type="entry name" value="PQQD"/>
</dbReference>
<keyword evidence="1" id="KW-0949">S-adenosyl-L-methionine</keyword>
<evidence type="ECO:0000256" key="4">
    <source>
        <dbReference type="ARBA" id="ARBA00023014"/>
    </source>
</evidence>
<evidence type="ECO:0000259" key="5">
    <source>
        <dbReference type="PROSITE" id="PS51918"/>
    </source>
</evidence>
<dbReference type="CDD" id="cd21123">
    <property type="entry name" value="SPASM_MftC-like"/>
    <property type="match status" value="1"/>
</dbReference>
<evidence type="ECO:0000313" key="6">
    <source>
        <dbReference type="EMBL" id="HGB25112.1"/>
    </source>
</evidence>
<dbReference type="Gene3D" id="3.20.20.70">
    <property type="entry name" value="Aldolase class I"/>
    <property type="match status" value="1"/>
</dbReference>
<dbReference type="InterPro" id="IPR007197">
    <property type="entry name" value="rSAM"/>
</dbReference>
<dbReference type="SFLD" id="SFLDS00029">
    <property type="entry name" value="Radical_SAM"/>
    <property type="match status" value="1"/>
</dbReference>
<protein>
    <submittedName>
        <fullName evidence="6">Radical SAM protein</fullName>
    </submittedName>
</protein>
<evidence type="ECO:0000256" key="2">
    <source>
        <dbReference type="ARBA" id="ARBA00022723"/>
    </source>
</evidence>
<accession>A0A7C3SL47</accession>
<dbReference type="SFLD" id="SFLDG01386">
    <property type="entry name" value="main_SPASM_domain-containing"/>
    <property type="match status" value="1"/>
</dbReference>
<dbReference type="EMBL" id="DRZM01000235">
    <property type="protein sequence ID" value="HHP05792.1"/>
    <property type="molecule type" value="Genomic_DNA"/>
</dbReference>